<dbReference type="AlphaFoldDB" id="A0A3N0V203"/>
<proteinExistence type="predicted"/>
<dbReference type="EMBL" id="RJVO01000008">
    <property type="protein sequence ID" value="ROH86735.1"/>
    <property type="molecule type" value="Genomic_DNA"/>
</dbReference>
<evidence type="ECO:0000313" key="2">
    <source>
        <dbReference type="Proteomes" id="UP000282106"/>
    </source>
</evidence>
<evidence type="ECO:0000313" key="1">
    <source>
        <dbReference type="EMBL" id="ROH86735.1"/>
    </source>
</evidence>
<protein>
    <submittedName>
        <fullName evidence="1">Uncharacterized protein</fullName>
    </submittedName>
</protein>
<comment type="caution">
    <text evidence="1">The sequence shown here is derived from an EMBL/GenBank/DDBJ whole genome shotgun (WGS) entry which is preliminary data.</text>
</comment>
<dbReference type="RefSeq" id="WP_123212724.1">
    <property type="nucleotide sequence ID" value="NZ_RJVO01000008.1"/>
</dbReference>
<dbReference type="PROSITE" id="PS51257">
    <property type="entry name" value="PROKAR_LIPOPROTEIN"/>
    <property type="match status" value="1"/>
</dbReference>
<reference evidence="1 2" key="1">
    <citation type="submission" date="2018-10" db="EMBL/GenBank/DDBJ databases">
        <authorList>
            <person name="Chen W.-M."/>
        </authorList>
    </citation>
    <scope>NUCLEOTIDE SEQUENCE [LARGE SCALE GENOMIC DNA]</scope>
    <source>
        <strain evidence="1 2">THS-13</strain>
    </source>
</reference>
<keyword evidence="2" id="KW-1185">Reference proteome</keyword>
<organism evidence="1 2">
    <name type="scientific">Stagnimonas aquatica</name>
    <dbReference type="NCBI Taxonomy" id="2689987"/>
    <lineage>
        <taxon>Bacteria</taxon>
        <taxon>Pseudomonadati</taxon>
        <taxon>Pseudomonadota</taxon>
        <taxon>Gammaproteobacteria</taxon>
        <taxon>Nevskiales</taxon>
        <taxon>Nevskiaceae</taxon>
        <taxon>Stagnimonas</taxon>
    </lineage>
</organism>
<accession>A0A3N0V203</accession>
<name>A0A3N0V203_9GAMM</name>
<gene>
    <name evidence="1" type="ORF">ED208_14970</name>
</gene>
<sequence>MRQRLPLIVVTLLSLSGCTAEQIYASSQPARLKDCERLPRAEREACLNVERETYSEREKRTAQ</sequence>
<dbReference type="Proteomes" id="UP000282106">
    <property type="component" value="Unassembled WGS sequence"/>
</dbReference>
<dbReference type="InParanoid" id="A0A3N0V203"/>